<evidence type="ECO:0000313" key="2">
    <source>
        <dbReference type="EMBL" id="KAJ4445729.1"/>
    </source>
</evidence>
<evidence type="ECO:0000256" key="1">
    <source>
        <dbReference type="SAM" id="MobiDB-lite"/>
    </source>
</evidence>
<keyword evidence="3" id="KW-1185">Reference proteome</keyword>
<dbReference type="Proteomes" id="UP001148838">
    <property type="component" value="Unassembled WGS sequence"/>
</dbReference>
<comment type="caution">
    <text evidence="2">The sequence shown here is derived from an EMBL/GenBank/DDBJ whole genome shotgun (WGS) entry which is preliminary data.</text>
</comment>
<organism evidence="2 3">
    <name type="scientific">Periplaneta americana</name>
    <name type="common">American cockroach</name>
    <name type="synonym">Blatta americana</name>
    <dbReference type="NCBI Taxonomy" id="6978"/>
    <lineage>
        <taxon>Eukaryota</taxon>
        <taxon>Metazoa</taxon>
        <taxon>Ecdysozoa</taxon>
        <taxon>Arthropoda</taxon>
        <taxon>Hexapoda</taxon>
        <taxon>Insecta</taxon>
        <taxon>Pterygota</taxon>
        <taxon>Neoptera</taxon>
        <taxon>Polyneoptera</taxon>
        <taxon>Dictyoptera</taxon>
        <taxon>Blattodea</taxon>
        <taxon>Blattoidea</taxon>
        <taxon>Blattidae</taxon>
        <taxon>Blattinae</taxon>
        <taxon>Periplaneta</taxon>
    </lineage>
</organism>
<evidence type="ECO:0000313" key="3">
    <source>
        <dbReference type="Proteomes" id="UP001148838"/>
    </source>
</evidence>
<gene>
    <name evidence="2" type="ORF">ANN_12414</name>
</gene>
<protein>
    <submittedName>
        <fullName evidence="2">Uncharacterized protein</fullName>
    </submittedName>
</protein>
<feature type="region of interest" description="Disordered" evidence="1">
    <location>
        <begin position="126"/>
        <end position="165"/>
    </location>
</feature>
<name>A0ABQ8TIN9_PERAM</name>
<accession>A0ABQ8TIN9</accession>
<dbReference type="EMBL" id="JAJSOF020000009">
    <property type="protein sequence ID" value="KAJ4445729.1"/>
    <property type="molecule type" value="Genomic_DNA"/>
</dbReference>
<sequence>MAGVCEGGNEPPGSLKAKRMSNARLIPFEDLSLVTILPIMHVRYLSDYAMNYLALERNRPMQTSDESDVSEMSSGFSAESYPAFVLNELRQNPGKNLNQGPTLGSIKLLDDPVAFVNPTLTGGPSFLGLADKVPSPTDEHEPRDLSPQPLEPKSASETRTIVRIT</sequence>
<reference evidence="2 3" key="1">
    <citation type="journal article" date="2022" name="Allergy">
        <title>Genome assembly and annotation of Periplaneta americana reveal a comprehensive cockroach allergen profile.</title>
        <authorList>
            <person name="Wang L."/>
            <person name="Xiong Q."/>
            <person name="Saelim N."/>
            <person name="Wang L."/>
            <person name="Nong W."/>
            <person name="Wan A.T."/>
            <person name="Shi M."/>
            <person name="Liu X."/>
            <person name="Cao Q."/>
            <person name="Hui J.H.L."/>
            <person name="Sookrung N."/>
            <person name="Leung T.F."/>
            <person name="Tungtrongchitr A."/>
            <person name="Tsui S.K.W."/>
        </authorList>
    </citation>
    <scope>NUCLEOTIDE SEQUENCE [LARGE SCALE GENOMIC DNA]</scope>
    <source>
        <strain evidence="2">PWHHKU_190912</strain>
    </source>
</reference>
<proteinExistence type="predicted"/>